<dbReference type="Proteomes" id="UP000541444">
    <property type="component" value="Unassembled WGS sequence"/>
</dbReference>
<evidence type="ECO:0000256" key="10">
    <source>
        <dbReference type="ARBA" id="ARBA00023163"/>
    </source>
</evidence>
<dbReference type="GO" id="GO:0005634">
    <property type="term" value="C:nucleus"/>
    <property type="evidence" value="ECO:0007669"/>
    <property type="project" value="TreeGrafter"/>
</dbReference>
<keyword evidence="2" id="KW-0677">Repeat</keyword>
<evidence type="ECO:0000256" key="11">
    <source>
        <dbReference type="ARBA" id="ARBA00023242"/>
    </source>
</evidence>
<dbReference type="SMART" id="SM00545">
    <property type="entry name" value="JmjN"/>
    <property type="match status" value="1"/>
</dbReference>
<dbReference type="PANTHER" id="PTHR10694">
    <property type="entry name" value="LYSINE-SPECIFIC DEMETHYLASE"/>
    <property type="match status" value="1"/>
</dbReference>
<evidence type="ECO:0008006" key="19">
    <source>
        <dbReference type="Google" id="ProtNLM"/>
    </source>
</evidence>
<evidence type="ECO:0000256" key="9">
    <source>
        <dbReference type="ARBA" id="ARBA00023015"/>
    </source>
</evidence>
<evidence type="ECO:0000259" key="16">
    <source>
        <dbReference type="PROSITE" id="PS51184"/>
    </source>
</evidence>
<dbReference type="InterPro" id="IPR003347">
    <property type="entry name" value="JmjC_dom"/>
</dbReference>
<evidence type="ECO:0000313" key="17">
    <source>
        <dbReference type="EMBL" id="KAF6167812.1"/>
    </source>
</evidence>
<dbReference type="PROSITE" id="PS51183">
    <property type="entry name" value="JMJN"/>
    <property type="match status" value="1"/>
</dbReference>
<evidence type="ECO:0000313" key="18">
    <source>
        <dbReference type="Proteomes" id="UP000541444"/>
    </source>
</evidence>
<keyword evidence="6" id="KW-0223">Dioxygenase</keyword>
<feature type="compositionally biased region" description="Polar residues" evidence="13">
    <location>
        <begin position="843"/>
        <end position="855"/>
    </location>
</feature>
<organism evidence="17 18">
    <name type="scientific">Kingdonia uniflora</name>
    <dbReference type="NCBI Taxonomy" id="39325"/>
    <lineage>
        <taxon>Eukaryota</taxon>
        <taxon>Viridiplantae</taxon>
        <taxon>Streptophyta</taxon>
        <taxon>Embryophyta</taxon>
        <taxon>Tracheophyta</taxon>
        <taxon>Spermatophyta</taxon>
        <taxon>Magnoliopsida</taxon>
        <taxon>Ranunculales</taxon>
        <taxon>Circaeasteraceae</taxon>
        <taxon>Kingdonia</taxon>
    </lineage>
</organism>
<evidence type="ECO:0000259" key="15">
    <source>
        <dbReference type="PROSITE" id="PS51183"/>
    </source>
</evidence>
<dbReference type="Pfam" id="PF02375">
    <property type="entry name" value="JmjN"/>
    <property type="match status" value="1"/>
</dbReference>
<accession>A0A7J7NLH2</accession>
<keyword evidence="4" id="KW-0862">Zinc</keyword>
<keyword evidence="7" id="KW-0560">Oxidoreductase</keyword>
<evidence type="ECO:0000256" key="1">
    <source>
        <dbReference type="ARBA" id="ARBA00022723"/>
    </source>
</evidence>
<dbReference type="GO" id="GO:0008270">
    <property type="term" value="F:zinc ion binding"/>
    <property type="evidence" value="ECO:0007669"/>
    <property type="project" value="UniProtKB-KW"/>
</dbReference>
<dbReference type="Gene3D" id="3.30.160.60">
    <property type="entry name" value="Classic Zinc Finger"/>
    <property type="match status" value="1"/>
</dbReference>
<dbReference type="InterPro" id="IPR036236">
    <property type="entry name" value="Znf_C2H2_sf"/>
</dbReference>
<evidence type="ECO:0000256" key="4">
    <source>
        <dbReference type="ARBA" id="ARBA00022833"/>
    </source>
</evidence>
<dbReference type="GO" id="GO:0000785">
    <property type="term" value="C:chromatin"/>
    <property type="evidence" value="ECO:0007669"/>
    <property type="project" value="TreeGrafter"/>
</dbReference>
<dbReference type="Gene3D" id="2.60.120.650">
    <property type="entry name" value="Cupin"/>
    <property type="match status" value="1"/>
</dbReference>
<keyword evidence="1" id="KW-0479">Metal-binding</keyword>
<dbReference type="InterPro" id="IPR003349">
    <property type="entry name" value="JmjN"/>
</dbReference>
<gene>
    <name evidence="17" type="ORF">GIB67_027590</name>
</gene>
<evidence type="ECO:0000256" key="5">
    <source>
        <dbReference type="ARBA" id="ARBA00022853"/>
    </source>
</evidence>
<keyword evidence="10" id="KW-0804">Transcription</keyword>
<feature type="region of interest" description="Disordered" evidence="13">
    <location>
        <begin position="1144"/>
        <end position="1164"/>
    </location>
</feature>
<dbReference type="PROSITE" id="PS51184">
    <property type="entry name" value="JMJC"/>
    <property type="match status" value="1"/>
</dbReference>
<sequence length="1328" mass="147745">MGNVKVPNWLKNLPLAPEFYPTETEFADPIAYISKIEKEASVFGICKVIPPLPKPSKKYVYGNLNKSLSRLSELGLNVKATAEGDNGAVFTTRQQEFGCNLKNMKGAGPVRESAVHKQVWQSGEVYTLEQFELKSKVFAKTQLGSNKEVTPFAIESLFWKGTKEKPIYIEYANDVPGSGFGEPDDPLLYLRKRRRNTKVSRRCGGSMNCEKPEMGTRRNVYVSTSSSLVSAVASEEGTAGWKLSNSPWNLQIISRSPGSLTRFMLDDIPGVTSPMIYIGMLFSWFAWHVEDHELHSLNFLHTGSSKTWYAVPGEYAFDFEEVIRSQGYGGNLDRLAALSFLGEKTNLLSPEVVVASGIPCCRLVQSPGEYVVTFPRAYHIGFSHGFNCGEAANFGTPQWLKVAKEAAVRRAAMNYLPMLSHQQLLYMLTMSFISRSVKYLHDSIPRALLHGARSSRLRDRQKEERELLVKKAFIDDMMNENKLLSVLIKREATSFAVLWDPESLPSQSNVSRSFPSFATLDASSLLVDEGESVNSHNDNSCQNQINPTRLYMRTAEDFYVDDDGLPCGLHVDSGALPCVACGILGFPFMSIIQPSQRASGELFPTDCQAIQERVEILNSMKPCVLSDLDDALKSASDAHSFRECVENAGESFISAAMSSSDTIQSTLRHANLSQVSEGLPTHLTPNGDKRWNTSNAFLRPRIFCLEHTTEIVDLLHSKGGANVIIICHSAYPKIKAHASAVAEEIGALCKCDEVSLEGASQEDLELINISIDEEEHEQCGEDWTSRLGLNLQFCAKLKKQSPSKQDQHALALGGLFCDVNSGSVISGLKWGSKRSRPPPKGTARSQSKMSENSNVEKCGQLVKTSGRGLRTAGNTYLQYSRRKCNRIMQSSTKYPPNEVCKASGVLYNNRTVIEVAPPNTEVKIINSAELAKLSEVFDSVNCTSSHVNEKEGNNFVGSVNSPTLENSQMNYSTPEEIRGVSKDPNSGKVVSLFHSEIKKNEFEDLGSPIMENSKVQHQVWTTGEVNGTSEISDPQKSPDLLPVTSLTITSDALVEKGTIEEVSKEEALKCTMLDTCEIQPENQSQNSYNEEVKVYKSDTSLSMVESFEEQEIQGPHEGDVYSSSPDALKFKTVHPANAVKTVHPANADSTQSRRAKGKRKRELERLTEDHSFDVYARGPCEGLRARTSNSTVMEVIAPKKARKDPNGSLKGNTSGTQKCDFEGCHMSFKTKAELVMHKRNICTHEGCGKKFHSHSYTNRHQKVHRNERPLKCPWDGCEMSFKWEWARTEHIRVHTRERPYKCKTEGCGLTFRFVSHYSRHRRSTGHFA</sequence>
<dbReference type="Pfam" id="PF02373">
    <property type="entry name" value="JmjC"/>
    <property type="match status" value="1"/>
</dbReference>
<feature type="domain" description="C2H2-type" evidence="14">
    <location>
        <begin position="1240"/>
        <end position="1269"/>
    </location>
</feature>
<evidence type="ECO:0000259" key="14">
    <source>
        <dbReference type="PROSITE" id="PS50157"/>
    </source>
</evidence>
<dbReference type="PROSITE" id="PS50157">
    <property type="entry name" value="ZINC_FINGER_C2H2_2"/>
    <property type="match status" value="3"/>
</dbReference>
<dbReference type="GO" id="GO:0034647">
    <property type="term" value="F:histone H3K4me/H3K4me2/H3K4me3 demethylase activity"/>
    <property type="evidence" value="ECO:0007669"/>
    <property type="project" value="TreeGrafter"/>
</dbReference>
<feature type="domain" description="JmjC" evidence="16">
    <location>
        <begin position="245"/>
        <end position="411"/>
    </location>
</feature>
<feature type="domain" description="C2H2-type" evidence="14">
    <location>
        <begin position="1270"/>
        <end position="1299"/>
    </location>
</feature>
<evidence type="ECO:0000256" key="13">
    <source>
        <dbReference type="SAM" id="MobiDB-lite"/>
    </source>
</evidence>
<evidence type="ECO:0000256" key="7">
    <source>
        <dbReference type="ARBA" id="ARBA00023002"/>
    </source>
</evidence>
<dbReference type="OrthoDB" id="9547406at2759"/>
<feature type="domain" description="JmjN" evidence="15">
    <location>
        <begin position="16"/>
        <end position="57"/>
    </location>
</feature>
<keyword evidence="18" id="KW-1185">Reference proteome</keyword>
<dbReference type="SUPFAM" id="SSF57667">
    <property type="entry name" value="beta-beta-alpha zinc fingers"/>
    <property type="match status" value="2"/>
</dbReference>
<keyword evidence="11" id="KW-0539">Nucleus</keyword>
<dbReference type="GO" id="GO:0040029">
    <property type="term" value="P:epigenetic regulation of gene expression"/>
    <property type="evidence" value="ECO:0007669"/>
    <property type="project" value="UniProtKB-ARBA"/>
</dbReference>
<feature type="region of interest" description="Disordered" evidence="13">
    <location>
        <begin position="828"/>
        <end position="855"/>
    </location>
</feature>
<proteinExistence type="predicted"/>
<keyword evidence="8" id="KW-0408">Iron</keyword>
<comment type="caution">
    <text evidence="17">The sequence shown here is derived from an EMBL/GenBank/DDBJ whole genome shotgun (WGS) entry which is preliminary data.</text>
</comment>
<dbReference type="SUPFAM" id="SSF51197">
    <property type="entry name" value="Clavaminate synthase-like"/>
    <property type="match status" value="1"/>
</dbReference>
<dbReference type="PANTHER" id="PTHR10694:SF45">
    <property type="entry name" value="LYSINE-SPECIFIC DEMETHYLASE ELF6"/>
    <property type="match status" value="1"/>
</dbReference>
<evidence type="ECO:0000256" key="12">
    <source>
        <dbReference type="PROSITE-ProRule" id="PRU00042"/>
    </source>
</evidence>
<name>A0A7J7NLH2_9MAGN</name>
<evidence type="ECO:0000256" key="6">
    <source>
        <dbReference type="ARBA" id="ARBA00022964"/>
    </source>
</evidence>
<dbReference type="FunFam" id="3.30.160.60:FF:000747">
    <property type="entry name" value="Probable lysine-specific demethylase ELF6"/>
    <property type="match status" value="1"/>
</dbReference>
<reference evidence="17 18" key="1">
    <citation type="journal article" date="2020" name="IScience">
        <title>Genome Sequencing of the Endangered Kingdonia uniflora (Circaeasteraceae, Ranunculales) Reveals Potential Mechanisms of Evolutionary Specialization.</title>
        <authorList>
            <person name="Sun Y."/>
            <person name="Deng T."/>
            <person name="Zhang A."/>
            <person name="Moore M.J."/>
            <person name="Landis J.B."/>
            <person name="Lin N."/>
            <person name="Zhang H."/>
            <person name="Zhang X."/>
            <person name="Huang J."/>
            <person name="Zhang X."/>
            <person name="Sun H."/>
            <person name="Wang H."/>
        </authorList>
    </citation>
    <scope>NUCLEOTIDE SEQUENCE [LARGE SCALE GENOMIC DNA]</scope>
    <source>
        <strain evidence="17">TB1705</strain>
        <tissue evidence="17">Leaf</tissue>
    </source>
</reference>
<protein>
    <recommendedName>
        <fullName evidence="19">Lysine-specific demethylase ELF6</fullName>
    </recommendedName>
</protein>
<dbReference type="SMART" id="SM00558">
    <property type="entry name" value="JmjC"/>
    <property type="match status" value="1"/>
</dbReference>
<keyword evidence="5" id="KW-0156">Chromatin regulator</keyword>
<keyword evidence="3 12" id="KW-0863">Zinc-finger</keyword>
<evidence type="ECO:0000256" key="8">
    <source>
        <dbReference type="ARBA" id="ARBA00023004"/>
    </source>
</evidence>
<dbReference type="InterPro" id="IPR013087">
    <property type="entry name" value="Znf_C2H2_type"/>
</dbReference>
<keyword evidence="9" id="KW-0805">Transcription regulation</keyword>
<feature type="domain" description="C2H2-type" evidence="14">
    <location>
        <begin position="1300"/>
        <end position="1328"/>
    </location>
</feature>
<dbReference type="EMBL" id="JACGCM010000715">
    <property type="protein sequence ID" value="KAF6167812.1"/>
    <property type="molecule type" value="Genomic_DNA"/>
</dbReference>
<evidence type="ECO:0000256" key="3">
    <source>
        <dbReference type="ARBA" id="ARBA00022771"/>
    </source>
</evidence>
<dbReference type="SMART" id="SM00355">
    <property type="entry name" value="ZnF_C2H2"/>
    <property type="match status" value="4"/>
</dbReference>
<evidence type="ECO:0000256" key="2">
    <source>
        <dbReference type="ARBA" id="ARBA00022737"/>
    </source>
</evidence>
<dbReference type="PROSITE" id="PS00028">
    <property type="entry name" value="ZINC_FINGER_C2H2_1"/>
    <property type="match status" value="3"/>
</dbReference>